<dbReference type="EMBL" id="JAHDTB010000002">
    <property type="protein sequence ID" value="MBW8286827.1"/>
    <property type="molecule type" value="Genomic_DNA"/>
</dbReference>
<accession>A0ABS7F9R1</accession>
<keyword evidence="1" id="KW-0812">Transmembrane</keyword>
<dbReference type="Proteomes" id="UP000711178">
    <property type="component" value="Unassembled WGS sequence"/>
</dbReference>
<reference evidence="2 3" key="1">
    <citation type="submission" date="2021-05" db="EMBL/GenBank/DDBJ databases">
        <title>Draft Whole Genome Sequencing Of Biosensor Chromobacterium violaceum Strain CV026 Reveals A Regulatory RNA In Chromobacterium violaceum Phenotype Regulatory Network.</title>
        <authorList>
            <person name="Hong K.W."/>
            <person name="Chan K.G."/>
            <person name="Chang C.-Y."/>
        </authorList>
    </citation>
    <scope>NUCLEOTIDE SEQUENCE [LARGE SCALE GENOMIC DNA]</scope>
    <source>
        <strain evidence="2 3">ATCC 31532</strain>
    </source>
</reference>
<keyword evidence="3" id="KW-1185">Reference proteome</keyword>
<keyword evidence="1" id="KW-1133">Transmembrane helix</keyword>
<organism evidence="2 3">
    <name type="scientific">Chromobacterium subtsugae</name>
    <dbReference type="NCBI Taxonomy" id="251747"/>
    <lineage>
        <taxon>Bacteria</taxon>
        <taxon>Pseudomonadati</taxon>
        <taxon>Pseudomonadota</taxon>
        <taxon>Betaproteobacteria</taxon>
        <taxon>Neisseriales</taxon>
        <taxon>Chromobacteriaceae</taxon>
        <taxon>Chromobacterium</taxon>
    </lineage>
</organism>
<proteinExistence type="predicted"/>
<evidence type="ECO:0000313" key="2">
    <source>
        <dbReference type="EMBL" id="MBW8286827.1"/>
    </source>
</evidence>
<sequence length="181" mass="19281">MWWPFLLLGLIYCAVGLLPREALPGPKRFSSRIRAPETGFSRIEASSRGACLCFAIVGVLMPAAVLLLAPSQSEESRPFVLYLVMPMAMLFALPPACLAGWLFTRVIRKVIAGSGYERARAVAPRTGCLCGLLAILACGGFLFCIGGGQSDMIVIMLILFSVAGLPGGALSGLLCRKLLTF</sequence>
<gene>
    <name evidence="2" type="ORF">KIF53_04220</name>
</gene>
<feature type="transmembrane region" description="Helical" evidence="1">
    <location>
        <begin position="80"/>
        <end position="103"/>
    </location>
</feature>
<feature type="transmembrane region" description="Helical" evidence="1">
    <location>
        <begin position="46"/>
        <end position="68"/>
    </location>
</feature>
<comment type="caution">
    <text evidence="2">The sequence shown here is derived from an EMBL/GenBank/DDBJ whole genome shotgun (WGS) entry which is preliminary data.</text>
</comment>
<keyword evidence="1" id="KW-0472">Membrane</keyword>
<protein>
    <submittedName>
        <fullName evidence="2">Uncharacterized protein</fullName>
    </submittedName>
</protein>
<dbReference type="GeneID" id="89686998"/>
<dbReference type="RefSeq" id="WP_043575389.1">
    <property type="nucleotide sequence ID" value="NZ_CP142381.1"/>
</dbReference>
<evidence type="ECO:0000313" key="3">
    <source>
        <dbReference type="Proteomes" id="UP000711178"/>
    </source>
</evidence>
<name>A0ABS7F9R1_9NEIS</name>
<feature type="transmembrane region" description="Helical" evidence="1">
    <location>
        <begin position="123"/>
        <end position="145"/>
    </location>
</feature>
<evidence type="ECO:0000256" key="1">
    <source>
        <dbReference type="SAM" id="Phobius"/>
    </source>
</evidence>
<feature type="transmembrane region" description="Helical" evidence="1">
    <location>
        <begin position="152"/>
        <end position="174"/>
    </location>
</feature>